<dbReference type="AlphaFoldDB" id="A0A2S9XU86"/>
<sequence>MKAGTDEENIKKLGALKILRITEPCAGTRAN</sequence>
<dbReference type="EMBL" id="PVNL01000135">
    <property type="protein sequence ID" value="PRP96438.1"/>
    <property type="molecule type" value="Genomic_DNA"/>
</dbReference>
<dbReference type="Proteomes" id="UP000238823">
    <property type="component" value="Unassembled WGS sequence"/>
</dbReference>
<accession>A0A2S9XU86</accession>
<evidence type="ECO:0000313" key="2">
    <source>
        <dbReference type="Proteomes" id="UP000238823"/>
    </source>
</evidence>
<protein>
    <submittedName>
        <fullName evidence="1">Uncharacterized protein</fullName>
    </submittedName>
</protein>
<gene>
    <name evidence="1" type="ORF">ENSA7_72530</name>
</gene>
<evidence type="ECO:0000313" key="1">
    <source>
        <dbReference type="EMBL" id="PRP96438.1"/>
    </source>
</evidence>
<organism evidence="1 2">
    <name type="scientific">Enhygromyxa salina</name>
    <dbReference type="NCBI Taxonomy" id="215803"/>
    <lineage>
        <taxon>Bacteria</taxon>
        <taxon>Pseudomonadati</taxon>
        <taxon>Myxococcota</taxon>
        <taxon>Polyangia</taxon>
        <taxon>Nannocystales</taxon>
        <taxon>Nannocystaceae</taxon>
        <taxon>Enhygromyxa</taxon>
    </lineage>
</organism>
<proteinExistence type="predicted"/>
<reference evidence="1 2" key="1">
    <citation type="submission" date="2018-03" db="EMBL/GenBank/DDBJ databases">
        <title>Draft Genome Sequences of the Obligatory Marine Myxobacteria Enhygromyxa salina SWB007.</title>
        <authorList>
            <person name="Poehlein A."/>
            <person name="Moghaddam J.A."/>
            <person name="Harms H."/>
            <person name="Alanjari M."/>
            <person name="Koenig G.M."/>
            <person name="Daniel R."/>
            <person name="Schaeberle T.F."/>
        </authorList>
    </citation>
    <scope>NUCLEOTIDE SEQUENCE [LARGE SCALE GENOMIC DNA]</scope>
    <source>
        <strain evidence="1 2">SWB007</strain>
    </source>
</reference>
<comment type="caution">
    <text evidence="1">The sequence shown here is derived from an EMBL/GenBank/DDBJ whole genome shotgun (WGS) entry which is preliminary data.</text>
</comment>
<name>A0A2S9XU86_9BACT</name>